<sequence length="286" mass="31920">MTSVNQDEAVERETLPVYSFDASKDGFKYALDDLKTALSRPRLLLNLVHTSFFSRYQGTFLGGFWITATTFMMVSGLALLYSRILGDNLSDYFPYVAIGIIVWGLISTLINEGASVFLAASVAFNQAPIPKTIFALRLVGTALLSMLYKLIIVVGVLIYFKVFPSWPALLMAIGGMFLILWTGFWFTLFIGTIGTKFRDIGQLTSASLTFAFFVTPVFWRSDRLGDLSFLITYNPLYHYINTVRGSLLGYSDVVESFLWAGGTSIVIAVLGMVTFCLFAKRIVYWS</sequence>
<dbReference type="GO" id="GO:0015920">
    <property type="term" value="P:lipopolysaccharide transport"/>
    <property type="evidence" value="ECO:0007669"/>
    <property type="project" value="TreeGrafter"/>
</dbReference>
<evidence type="ECO:0000256" key="2">
    <source>
        <dbReference type="ARBA" id="ARBA00007783"/>
    </source>
</evidence>
<feature type="transmembrane region" description="Helical" evidence="9">
    <location>
        <begin position="257"/>
        <end position="279"/>
    </location>
</feature>
<comment type="subcellular location">
    <subcellularLocation>
        <location evidence="9">Cell inner membrane</location>
        <topology evidence="9">Multi-pass membrane protein</topology>
    </subcellularLocation>
    <subcellularLocation>
        <location evidence="1">Cell membrane</location>
        <topology evidence="1">Multi-pass membrane protein</topology>
    </subcellularLocation>
</comment>
<gene>
    <name evidence="11" type="ORF">GCM10011309_20850</name>
</gene>
<reference evidence="11 12" key="1">
    <citation type="journal article" date="2014" name="Int. J. Syst. Evol. Microbiol.">
        <title>Complete genome sequence of Corynebacterium casei LMG S-19264T (=DSM 44701T), isolated from a smear-ripened cheese.</title>
        <authorList>
            <consortium name="US DOE Joint Genome Institute (JGI-PGF)"/>
            <person name="Walter F."/>
            <person name="Albersmeier A."/>
            <person name="Kalinowski J."/>
            <person name="Ruckert C."/>
        </authorList>
    </citation>
    <scope>NUCLEOTIDE SEQUENCE [LARGE SCALE GENOMIC DNA]</scope>
    <source>
        <strain evidence="11 12">KCTC 23968</strain>
    </source>
</reference>
<feature type="transmembrane region" description="Helical" evidence="9">
    <location>
        <begin position="93"/>
        <end position="122"/>
    </location>
</feature>
<dbReference type="InterPro" id="IPR013525">
    <property type="entry name" value="ABC2_TM"/>
</dbReference>
<keyword evidence="7" id="KW-0625">Polysaccharide transport</keyword>
<evidence type="ECO:0000313" key="11">
    <source>
        <dbReference type="EMBL" id="GGX70562.1"/>
    </source>
</evidence>
<feature type="transmembrane region" description="Helical" evidence="9">
    <location>
        <begin position="134"/>
        <end position="160"/>
    </location>
</feature>
<keyword evidence="7" id="KW-0762">Sugar transport</keyword>
<evidence type="ECO:0000256" key="8">
    <source>
        <dbReference type="ARBA" id="ARBA00023136"/>
    </source>
</evidence>
<dbReference type="RefSeq" id="WP_189585379.1">
    <property type="nucleotide sequence ID" value="NZ_BMYV01000002.1"/>
</dbReference>
<dbReference type="GO" id="GO:0005886">
    <property type="term" value="C:plasma membrane"/>
    <property type="evidence" value="ECO:0007669"/>
    <property type="project" value="UniProtKB-SubCell"/>
</dbReference>
<evidence type="ECO:0000256" key="5">
    <source>
        <dbReference type="ARBA" id="ARBA00022692"/>
    </source>
</evidence>
<feature type="transmembrane region" description="Helical" evidence="9">
    <location>
        <begin position="166"/>
        <end position="188"/>
    </location>
</feature>
<keyword evidence="8 9" id="KW-0472">Membrane</keyword>
<evidence type="ECO:0000256" key="7">
    <source>
        <dbReference type="ARBA" id="ARBA00023047"/>
    </source>
</evidence>
<dbReference type="InterPro" id="IPR047817">
    <property type="entry name" value="ABC2_TM_bact-type"/>
</dbReference>
<evidence type="ECO:0000256" key="1">
    <source>
        <dbReference type="ARBA" id="ARBA00004651"/>
    </source>
</evidence>
<feature type="transmembrane region" description="Helical" evidence="9">
    <location>
        <begin position="60"/>
        <end position="81"/>
    </location>
</feature>
<dbReference type="AlphaFoldDB" id="A0A918NIQ4"/>
<keyword evidence="6 9" id="KW-1133">Transmembrane helix</keyword>
<feature type="domain" description="ABC transmembrane type-2" evidence="10">
    <location>
        <begin position="61"/>
        <end position="278"/>
    </location>
</feature>
<keyword evidence="12" id="KW-1185">Reference proteome</keyword>
<evidence type="ECO:0000259" key="10">
    <source>
        <dbReference type="PROSITE" id="PS51012"/>
    </source>
</evidence>
<dbReference type="GO" id="GO:0140359">
    <property type="term" value="F:ABC-type transporter activity"/>
    <property type="evidence" value="ECO:0007669"/>
    <property type="project" value="InterPro"/>
</dbReference>
<dbReference type="GO" id="GO:0015774">
    <property type="term" value="P:polysaccharide transport"/>
    <property type="evidence" value="ECO:0007669"/>
    <property type="project" value="UniProtKB-KW"/>
</dbReference>
<evidence type="ECO:0000313" key="12">
    <source>
        <dbReference type="Proteomes" id="UP000600865"/>
    </source>
</evidence>
<dbReference type="PROSITE" id="PS51012">
    <property type="entry name" value="ABC_TM2"/>
    <property type="match status" value="1"/>
</dbReference>
<name>A0A918NIQ4_9PROT</name>
<keyword evidence="5 9" id="KW-0812">Transmembrane</keyword>
<keyword evidence="3 9" id="KW-0813">Transport</keyword>
<dbReference type="PANTHER" id="PTHR30413:SF10">
    <property type="entry name" value="CAPSULE POLYSACCHARIDE EXPORT INNER-MEMBRANE PROTEIN CTRC"/>
    <property type="match status" value="1"/>
</dbReference>
<keyword evidence="4 9" id="KW-1003">Cell membrane</keyword>
<evidence type="ECO:0000256" key="6">
    <source>
        <dbReference type="ARBA" id="ARBA00022989"/>
    </source>
</evidence>
<feature type="transmembrane region" description="Helical" evidence="9">
    <location>
        <begin position="200"/>
        <end position="219"/>
    </location>
</feature>
<evidence type="ECO:0000256" key="9">
    <source>
        <dbReference type="RuleBase" id="RU361157"/>
    </source>
</evidence>
<proteinExistence type="inferred from homology"/>
<comment type="similarity">
    <text evidence="2 9">Belongs to the ABC-2 integral membrane protein family.</text>
</comment>
<dbReference type="Proteomes" id="UP000600865">
    <property type="component" value="Unassembled WGS sequence"/>
</dbReference>
<dbReference type="PANTHER" id="PTHR30413">
    <property type="entry name" value="INNER MEMBRANE TRANSPORT PERMEASE"/>
    <property type="match status" value="1"/>
</dbReference>
<organism evidence="11 12">
    <name type="scientific">Litorimonas cladophorae</name>
    <dbReference type="NCBI Taxonomy" id="1220491"/>
    <lineage>
        <taxon>Bacteria</taxon>
        <taxon>Pseudomonadati</taxon>
        <taxon>Pseudomonadota</taxon>
        <taxon>Alphaproteobacteria</taxon>
        <taxon>Maricaulales</taxon>
        <taxon>Robiginitomaculaceae</taxon>
    </lineage>
</organism>
<protein>
    <recommendedName>
        <fullName evidence="9">Transport permease protein</fullName>
    </recommendedName>
</protein>
<dbReference type="Pfam" id="PF01061">
    <property type="entry name" value="ABC2_membrane"/>
    <property type="match status" value="1"/>
</dbReference>
<comment type="caution">
    <text evidence="11">The sequence shown here is derived from an EMBL/GenBank/DDBJ whole genome shotgun (WGS) entry which is preliminary data.</text>
</comment>
<dbReference type="EMBL" id="BMYV01000002">
    <property type="protein sequence ID" value="GGX70562.1"/>
    <property type="molecule type" value="Genomic_DNA"/>
</dbReference>
<evidence type="ECO:0000256" key="3">
    <source>
        <dbReference type="ARBA" id="ARBA00022448"/>
    </source>
</evidence>
<evidence type="ECO:0000256" key="4">
    <source>
        <dbReference type="ARBA" id="ARBA00022475"/>
    </source>
</evidence>
<accession>A0A918NIQ4</accession>